<keyword evidence="4" id="KW-1185">Reference proteome</keyword>
<accession>A0A934QPT1</accession>
<protein>
    <submittedName>
        <fullName evidence="3">SRPBCC domain-containing protein</fullName>
    </submittedName>
</protein>
<dbReference type="Pfam" id="PF08327">
    <property type="entry name" value="AHSA1"/>
    <property type="match status" value="1"/>
</dbReference>
<dbReference type="InterPro" id="IPR013538">
    <property type="entry name" value="ASHA1/2-like_C"/>
</dbReference>
<evidence type="ECO:0000313" key="4">
    <source>
        <dbReference type="Proteomes" id="UP000635245"/>
    </source>
</evidence>
<dbReference type="AlphaFoldDB" id="A0A934QPT1"/>
<dbReference type="Gene3D" id="3.30.530.20">
    <property type="match status" value="1"/>
</dbReference>
<proteinExistence type="inferred from homology"/>
<dbReference type="EMBL" id="JAENJH010000002">
    <property type="protein sequence ID" value="MBK1784385.1"/>
    <property type="molecule type" value="Genomic_DNA"/>
</dbReference>
<evidence type="ECO:0000256" key="1">
    <source>
        <dbReference type="ARBA" id="ARBA00006817"/>
    </source>
</evidence>
<evidence type="ECO:0000259" key="2">
    <source>
        <dbReference type="Pfam" id="PF08327"/>
    </source>
</evidence>
<dbReference type="InterPro" id="IPR023393">
    <property type="entry name" value="START-like_dom_sf"/>
</dbReference>
<sequence length="154" mass="16896">MRERVEGGAAVPLDRVEREVVIDAPAERVWAALTAPEFWLGEADPTGFAITEGARVVGEHPGHGTLPHHFVRVEPQRYLAYRWANRFPSSEPGQDNSTLVEFTLVPEGDGTRLRMVESGFATLSLPGKELLTAADDNGESWDTVLGELKTSVEE</sequence>
<comment type="similarity">
    <text evidence="1">Belongs to the AHA1 family.</text>
</comment>
<comment type="caution">
    <text evidence="3">The sequence shown here is derived from an EMBL/GenBank/DDBJ whole genome shotgun (WGS) entry which is preliminary data.</text>
</comment>
<gene>
    <name evidence="3" type="ORF">JHE00_08595</name>
</gene>
<name>A0A934QPT1_9PSEU</name>
<reference evidence="3" key="1">
    <citation type="submission" date="2020-12" db="EMBL/GenBank/DDBJ databases">
        <title>Prauserella sp. ASG 168, a novel actinomycete isolated from cave rock.</title>
        <authorList>
            <person name="Suriyachadkun C."/>
        </authorList>
    </citation>
    <scope>NUCLEOTIDE SEQUENCE</scope>
    <source>
        <strain evidence="3">ASG 168</strain>
    </source>
</reference>
<organism evidence="3 4">
    <name type="scientific">Prauserella cavernicola</name>
    <dbReference type="NCBI Taxonomy" id="2800127"/>
    <lineage>
        <taxon>Bacteria</taxon>
        <taxon>Bacillati</taxon>
        <taxon>Actinomycetota</taxon>
        <taxon>Actinomycetes</taxon>
        <taxon>Pseudonocardiales</taxon>
        <taxon>Pseudonocardiaceae</taxon>
        <taxon>Prauserella</taxon>
    </lineage>
</organism>
<evidence type="ECO:0000313" key="3">
    <source>
        <dbReference type="EMBL" id="MBK1784385.1"/>
    </source>
</evidence>
<feature type="domain" description="Activator of Hsp90 ATPase homologue 1/2-like C-terminal" evidence="2">
    <location>
        <begin position="23"/>
        <end position="150"/>
    </location>
</feature>
<dbReference type="Proteomes" id="UP000635245">
    <property type="component" value="Unassembled WGS sequence"/>
</dbReference>
<dbReference type="SUPFAM" id="SSF55961">
    <property type="entry name" value="Bet v1-like"/>
    <property type="match status" value="1"/>
</dbReference>